<protein>
    <submittedName>
        <fullName evidence="1">Uncharacterized protein</fullName>
    </submittedName>
</protein>
<evidence type="ECO:0000313" key="1">
    <source>
        <dbReference type="EMBL" id="MBB3127413.1"/>
    </source>
</evidence>
<sequence>MPRMTFSPLDCAGFLLFPFAMTKPHFARLQHIMGVDGNWELWCIMKEKNTNGVLGMPLIHRRINR</sequence>
<dbReference type="Proteomes" id="UP000517523">
    <property type="component" value="Unassembled WGS sequence"/>
</dbReference>
<comment type="caution">
    <text evidence="1">The sequence shown here is derived from an EMBL/GenBank/DDBJ whole genome shotgun (WGS) entry which is preliminary data.</text>
</comment>
<evidence type="ECO:0000313" key="2">
    <source>
        <dbReference type="Proteomes" id="UP000517523"/>
    </source>
</evidence>
<dbReference type="EMBL" id="JACHXJ010000002">
    <property type="protein sequence ID" value="MBB3127413.1"/>
    <property type="molecule type" value="Genomic_DNA"/>
</dbReference>
<accession>A0A839TLN7</accession>
<reference evidence="1 2" key="1">
    <citation type="submission" date="2020-08" db="EMBL/GenBank/DDBJ databases">
        <title>Genomic Encyclopedia of Type Strains, Phase III (KMG-III): the genomes of soil and plant-associated and newly described type strains.</title>
        <authorList>
            <person name="Whitman W."/>
        </authorList>
    </citation>
    <scope>NUCLEOTIDE SEQUENCE [LARGE SCALE GENOMIC DNA]</scope>
    <source>
        <strain evidence="1 2">CECT 5831</strain>
    </source>
</reference>
<dbReference type="AlphaFoldDB" id="A0A839TLN7"/>
<name>A0A839TLN7_9BACL</name>
<gene>
    <name evidence="1" type="ORF">FHS19_002067</name>
</gene>
<organism evidence="1 2">
    <name type="scientific">Paenibacillus rhizosphaerae</name>
    <dbReference type="NCBI Taxonomy" id="297318"/>
    <lineage>
        <taxon>Bacteria</taxon>
        <taxon>Bacillati</taxon>
        <taxon>Bacillota</taxon>
        <taxon>Bacilli</taxon>
        <taxon>Bacillales</taxon>
        <taxon>Paenibacillaceae</taxon>
        <taxon>Paenibacillus</taxon>
    </lineage>
</organism>
<proteinExistence type="predicted"/>